<evidence type="ECO:0000313" key="2">
    <source>
        <dbReference type="Proteomes" id="UP000229247"/>
    </source>
</evidence>
<name>A0A2M7D6J9_9BACT</name>
<dbReference type="AlphaFoldDB" id="A0A2M7D6J9"/>
<sequence>MELWWCRSKGCGRISPVFFGENEEEIEERKKCWLEHKVSVLEPVEDSFVSERSDIEPVKTTFFYAVDENGKRWVVKQWREAIEEPRCYEIFEGRIATWITDIHVQEDAIRQRLTDLKIKEPYEDFLIIFLKNQIPFVKYDTEMVVEGNNSPEIQILLNRRMVVHLIAQTALFLKKSNQCLLKKLWKRKTFREASCLFGAGEMLGLSNYSRLRLFDNRSHFFVQNLGLMIFSYCLFSLTGQRSGGRLKTACG</sequence>
<evidence type="ECO:0000313" key="1">
    <source>
        <dbReference type="EMBL" id="PIV38621.1"/>
    </source>
</evidence>
<gene>
    <name evidence="1" type="ORF">COS30_01025</name>
</gene>
<accession>A0A2M7D6J9</accession>
<dbReference type="Proteomes" id="UP000229247">
    <property type="component" value="Unassembled WGS sequence"/>
</dbReference>
<dbReference type="EMBL" id="PEUE01000028">
    <property type="protein sequence ID" value="PIV38621.1"/>
    <property type="molecule type" value="Genomic_DNA"/>
</dbReference>
<protein>
    <submittedName>
        <fullName evidence="1">Uncharacterized protein</fullName>
    </submittedName>
</protein>
<reference evidence="2" key="1">
    <citation type="submission" date="2017-09" db="EMBL/GenBank/DDBJ databases">
        <title>Depth-based differentiation of microbial function through sediment-hosted aquifers and enrichment of novel symbionts in the deep terrestrial subsurface.</title>
        <authorList>
            <person name="Probst A.J."/>
            <person name="Ladd B."/>
            <person name="Jarett J.K."/>
            <person name="Geller-Mcgrath D.E."/>
            <person name="Sieber C.M.K."/>
            <person name="Emerson J.B."/>
            <person name="Anantharaman K."/>
            <person name="Thomas B.C."/>
            <person name="Malmstrom R."/>
            <person name="Stieglmeier M."/>
            <person name="Klingl A."/>
            <person name="Woyke T."/>
            <person name="Ryan C.M."/>
            <person name="Banfield J.F."/>
        </authorList>
    </citation>
    <scope>NUCLEOTIDE SEQUENCE [LARGE SCALE GENOMIC DNA]</scope>
</reference>
<organism evidence="1 2">
    <name type="scientific">Candidatus Portnoybacteria bacterium CG02_land_8_20_14_3_00_45_8</name>
    <dbReference type="NCBI Taxonomy" id="1974807"/>
    <lineage>
        <taxon>Bacteria</taxon>
        <taxon>Candidatus Portnoyibacteriota</taxon>
    </lineage>
</organism>
<proteinExistence type="predicted"/>
<comment type="caution">
    <text evidence="1">The sequence shown here is derived from an EMBL/GenBank/DDBJ whole genome shotgun (WGS) entry which is preliminary data.</text>
</comment>